<dbReference type="GO" id="GO:0003743">
    <property type="term" value="F:translation initiation factor activity"/>
    <property type="evidence" value="ECO:0007669"/>
    <property type="project" value="UniProtKB-KW"/>
</dbReference>
<evidence type="ECO:0008006" key="9">
    <source>
        <dbReference type="Google" id="ProtNLM"/>
    </source>
</evidence>
<dbReference type="NCBIfam" id="TIGR00168">
    <property type="entry name" value="infC"/>
    <property type="match status" value="1"/>
</dbReference>
<dbReference type="InterPro" id="IPR001288">
    <property type="entry name" value="Translation_initiation_fac_3"/>
</dbReference>
<comment type="caution">
    <text evidence="7">The sequence shown here is derived from an EMBL/GenBank/DDBJ whole genome shotgun (WGS) entry which is preliminary data.</text>
</comment>
<evidence type="ECO:0000259" key="6">
    <source>
        <dbReference type="Pfam" id="PF05198"/>
    </source>
</evidence>
<feature type="compositionally biased region" description="Acidic residues" evidence="4">
    <location>
        <begin position="382"/>
        <end position="408"/>
    </location>
</feature>
<dbReference type="Gene3D" id="3.10.20.80">
    <property type="entry name" value="Translation initiation factor 3 (IF-3), N-terminal domain"/>
    <property type="match status" value="1"/>
</dbReference>
<dbReference type="GO" id="GO:0032790">
    <property type="term" value="P:ribosome disassembly"/>
    <property type="evidence" value="ECO:0007669"/>
    <property type="project" value="TreeGrafter"/>
</dbReference>
<gene>
    <name evidence="7" type="ORF">SSX86_023729</name>
</gene>
<feature type="region of interest" description="Disordered" evidence="4">
    <location>
        <begin position="355"/>
        <end position="531"/>
    </location>
</feature>
<protein>
    <recommendedName>
        <fullName evidence="9">Translation initiation factor IF-3</fullName>
    </recommendedName>
</protein>
<feature type="domain" description="Translation initiation factor 3 C-terminal" evidence="5">
    <location>
        <begin position="267"/>
        <end position="347"/>
    </location>
</feature>
<reference evidence="7 8" key="1">
    <citation type="submission" date="2024-04" db="EMBL/GenBank/DDBJ databases">
        <title>The reference genome of an endangered Asteraceae, Deinandra increscens subsp. villosa, native to the Central Coast of California.</title>
        <authorList>
            <person name="Guilliams M."/>
            <person name="Hasenstab-Lehman K."/>
            <person name="Meyer R."/>
            <person name="Mcevoy S."/>
        </authorList>
    </citation>
    <scope>NUCLEOTIDE SEQUENCE [LARGE SCALE GENOMIC DNA]</scope>
    <source>
        <tissue evidence="7">Leaf</tissue>
    </source>
</reference>
<dbReference type="Gene3D" id="3.30.110.10">
    <property type="entry name" value="Translation initiation factor 3 (IF-3), C-terminal domain"/>
    <property type="match status" value="1"/>
</dbReference>
<evidence type="ECO:0000313" key="8">
    <source>
        <dbReference type="Proteomes" id="UP001408789"/>
    </source>
</evidence>
<feature type="domain" description="Translation initiation factor 3 N-terminal" evidence="6">
    <location>
        <begin position="186"/>
        <end position="253"/>
    </location>
</feature>
<dbReference type="InterPro" id="IPR036788">
    <property type="entry name" value="T_IF-3_C_sf"/>
</dbReference>
<dbReference type="PANTHER" id="PTHR10938:SF4">
    <property type="entry name" value="TRANSLATION INITIATION FACTOR IF3-1, MITOCHONDRIAL"/>
    <property type="match status" value="1"/>
</dbReference>
<feature type="compositionally biased region" description="Basic and acidic residues" evidence="4">
    <location>
        <begin position="474"/>
        <end position="485"/>
    </location>
</feature>
<keyword evidence="3" id="KW-0648">Protein biosynthesis</keyword>
<dbReference type="PANTHER" id="PTHR10938">
    <property type="entry name" value="TRANSLATION INITIATION FACTOR IF-3"/>
    <property type="match status" value="1"/>
</dbReference>
<evidence type="ECO:0000259" key="5">
    <source>
        <dbReference type="Pfam" id="PF00707"/>
    </source>
</evidence>
<dbReference type="SUPFAM" id="SSF54364">
    <property type="entry name" value="Translation initiation factor IF3, N-terminal domain"/>
    <property type="match status" value="1"/>
</dbReference>
<comment type="similarity">
    <text evidence="1">Belongs to the IF-3 family.</text>
</comment>
<feature type="compositionally biased region" description="Basic and acidic residues" evidence="4">
    <location>
        <begin position="520"/>
        <end position="531"/>
    </location>
</feature>
<evidence type="ECO:0000256" key="1">
    <source>
        <dbReference type="ARBA" id="ARBA00005439"/>
    </source>
</evidence>
<proteinExistence type="inferred from homology"/>
<evidence type="ECO:0000256" key="3">
    <source>
        <dbReference type="ARBA" id="ARBA00022917"/>
    </source>
</evidence>
<accession>A0AAP0CLE6</accession>
<dbReference type="InterPro" id="IPR036787">
    <property type="entry name" value="T_IF-3_N_sf"/>
</dbReference>
<dbReference type="Proteomes" id="UP001408789">
    <property type="component" value="Unassembled WGS sequence"/>
</dbReference>
<keyword evidence="2" id="KW-0396">Initiation factor</keyword>
<dbReference type="InterPro" id="IPR019815">
    <property type="entry name" value="Translation_initiation_fac_3_C"/>
</dbReference>
<feature type="compositionally biased region" description="Polar residues" evidence="4">
    <location>
        <begin position="418"/>
        <end position="434"/>
    </location>
</feature>
<name>A0AAP0CLE6_9ASTR</name>
<feature type="compositionally biased region" description="Low complexity" evidence="4">
    <location>
        <begin position="459"/>
        <end position="473"/>
    </location>
</feature>
<evidence type="ECO:0000256" key="4">
    <source>
        <dbReference type="SAM" id="MobiDB-lite"/>
    </source>
</evidence>
<organism evidence="7 8">
    <name type="scientific">Deinandra increscens subsp. villosa</name>
    <dbReference type="NCBI Taxonomy" id="3103831"/>
    <lineage>
        <taxon>Eukaryota</taxon>
        <taxon>Viridiplantae</taxon>
        <taxon>Streptophyta</taxon>
        <taxon>Embryophyta</taxon>
        <taxon>Tracheophyta</taxon>
        <taxon>Spermatophyta</taxon>
        <taxon>Magnoliopsida</taxon>
        <taxon>eudicotyledons</taxon>
        <taxon>Gunneridae</taxon>
        <taxon>Pentapetalae</taxon>
        <taxon>asterids</taxon>
        <taxon>campanulids</taxon>
        <taxon>Asterales</taxon>
        <taxon>Asteraceae</taxon>
        <taxon>Asteroideae</taxon>
        <taxon>Heliantheae alliance</taxon>
        <taxon>Madieae</taxon>
        <taxon>Madiinae</taxon>
        <taxon>Deinandra</taxon>
    </lineage>
</organism>
<dbReference type="EMBL" id="JBCNJP010000023">
    <property type="protein sequence ID" value="KAK9058885.1"/>
    <property type="molecule type" value="Genomic_DNA"/>
</dbReference>
<sequence length="531" mass="60246">MLCLYLMRFYLFQIQNKHAKTPAKHAPATSRLSSGVRRPLLCGGLQGFFCIQSHTLTRETCPCDCLRLVQRHKYFSFFLPFLFTRSSFFTHLLEFTVCFEGIRMVLFWCRTKQAQIRALSNQFKRGYFQIHESSAVIRGTKIGVVNVPSLTFNRTGSEIGNCVRFFAAPVQAKPKYEEKDKGRPRMNEQIHAQYVRLVTDEGHGVVSRHEALERARNLDVDLVEVQSDSDPPVCKLMNYKKEMYIKQVKEKEQTKKKSDLVLRKGGLKEVRITHKIDKHDLQTKADAVKRLADRGYRVKCMAVTVANESTEKQDLGGLLSRLSALIDDFSIVESGPKVEAKQAYVVVRHAKFGPLKKGPGKKNVSTMSNSNISTQSPKEEESSNESDSETVDDTFSEEALELNSADDFDQNHMVKTPPDTSNRYAASRPTNGSENRYAAMGPTNGSGPGLRRRFESEGQSQSQNQNQNQYNRQDLNKRGQGDPQRESGPMEVNRYKKGPRPEVPTSRGDFSRENANMDPGGHREKQATFRR</sequence>
<dbReference type="SUPFAM" id="SSF55200">
    <property type="entry name" value="Translation initiation factor IF3, C-terminal domain"/>
    <property type="match status" value="1"/>
</dbReference>
<dbReference type="GO" id="GO:0005737">
    <property type="term" value="C:cytoplasm"/>
    <property type="evidence" value="ECO:0007669"/>
    <property type="project" value="UniProtKB-ARBA"/>
</dbReference>
<evidence type="ECO:0000313" key="7">
    <source>
        <dbReference type="EMBL" id="KAK9058885.1"/>
    </source>
</evidence>
<dbReference type="AlphaFoldDB" id="A0AAP0CLE6"/>
<dbReference type="Pfam" id="PF05198">
    <property type="entry name" value="IF3_N"/>
    <property type="match status" value="1"/>
</dbReference>
<dbReference type="Pfam" id="PF00707">
    <property type="entry name" value="IF3_C"/>
    <property type="match status" value="1"/>
</dbReference>
<dbReference type="InterPro" id="IPR019814">
    <property type="entry name" value="Translation_initiation_fac_3_N"/>
</dbReference>
<keyword evidence="8" id="KW-1185">Reference proteome</keyword>
<dbReference type="GO" id="GO:0043022">
    <property type="term" value="F:ribosome binding"/>
    <property type="evidence" value="ECO:0007669"/>
    <property type="project" value="TreeGrafter"/>
</dbReference>
<evidence type="ECO:0000256" key="2">
    <source>
        <dbReference type="ARBA" id="ARBA00022540"/>
    </source>
</evidence>
<feature type="compositionally biased region" description="Polar residues" evidence="4">
    <location>
        <begin position="363"/>
        <end position="375"/>
    </location>
</feature>